<dbReference type="GO" id="GO:0005975">
    <property type="term" value="P:carbohydrate metabolic process"/>
    <property type="evidence" value="ECO:0007669"/>
    <property type="project" value="InterPro"/>
</dbReference>
<evidence type="ECO:0000313" key="4">
    <source>
        <dbReference type="Proteomes" id="UP000559010"/>
    </source>
</evidence>
<dbReference type="CDD" id="cd10917">
    <property type="entry name" value="CE4_NodB_like_6s_7s"/>
    <property type="match status" value="1"/>
</dbReference>
<dbReference type="Pfam" id="PF01522">
    <property type="entry name" value="Polysacc_deac_1"/>
    <property type="match status" value="1"/>
</dbReference>
<evidence type="ECO:0000259" key="2">
    <source>
        <dbReference type="PROSITE" id="PS51677"/>
    </source>
</evidence>
<dbReference type="PANTHER" id="PTHR10587">
    <property type="entry name" value="GLYCOSYL TRANSFERASE-RELATED"/>
    <property type="match status" value="1"/>
</dbReference>
<dbReference type="PROSITE" id="PS51677">
    <property type="entry name" value="NODB"/>
    <property type="match status" value="1"/>
</dbReference>
<gene>
    <name evidence="3" type="ORF">HH304_05695</name>
</gene>
<keyword evidence="1" id="KW-0812">Transmembrane</keyword>
<dbReference type="InterPro" id="IPR002509">
    <property type="entry name" value="NODB_dom"/>
</dbReference>
<proteinExistence type="predicted"/>
<feature type="transmembrane region" description="Helical" evidence="1">
    <location>
        <begin position="29"/>
        <end position="50"/>
    </location>
</feature>
<name>A0A848IX76_9BACT</name>
<dbReference type="AlphaFoldDB" id="A0A848IX76"/>
<feature type="domain" description="NodB homology" evidence="2">
    <location>
        <begin position="67"/>
        <end position="244"/>
    </location>
</feature>
<dbReference type="InterPro" id="IPR011330">
    <property type="entry name" value="Glyco_hydro/deAcase_b/a-brl"/>
</dbReference>
<reference evidence="3 4" key="1">
    <citation type="submission" date="2020-04" db="EMBL/GenBank/DDBJ databases">
        <title>Flammeovirgaceae bacterium KN852 isolated from deep sea.</title>
        <authorList>
            <person name="Zhang D.-C."/>
        </authorList>
    </citation>
    <scope>NUCLEOTIDE SEQUENCE [LARGE SCALE GENOMIC DNA]</scope>
    <source>
        <strain evidence="3 4">KN852</strain>
    </source>
</reference>
<evidence type="ECO:0000313" key="3">
    <source>
        <dbReference type="EMBL" id="NMM47885.1"/>
    </source>
</evidence>
<protein>
    <submittedName>
        <fullName evidence="3">Polysaccharide deacetylase family protein</fullName>
    </submittedName>
</protein>
<comment type="caution">
    <text evidence="3">The sequence shown here is derived from an EMBL/GenBank/DDBJ whole genome shotgun (WGS) entry which is preliminary data.</text>
</comment>
<organism evidence="3 4">
    <name type="scientific">Marinigracilibium pacificum</name>
    <dbReference type="NCBI Taxonomy" id="2729599"/>
    <lineage>
        <taxon>Bacteria</taxon>
        <taxon>Pseudomonadati</taxon>
        <taxon>Bacteroidota</taxon>
        <taxon>Cytophagia</taxon>
        <taxon>Cytophagales</taxon>
        <taxon>Flammeovirgaceae</taxon>
        <taxon>Marinigracilibium</taxon>
    </lineage>
</organism>
<keyword evidence="1" id="KW-0472">Membrane</keyword>
<dbReference type="Gene3D" id="3.20.20.370">
    <property type="entry name" value="Glycoside hydrolase/deacetylase"/>
    <property type="match status" value="1"/>
</dbReference>
<dbReference type="EMBL" id="JABBNU010000003">
    <property type="protein sequence ID" value="NMM47885.1"/>
    <property type="molecule type" value="Genomic_DNA"/>
</dbReference>
<dbReference type="PANTHER" id="PTHR10587:SF125">
    <property type="entry name" value="POLYSACCHARIDE DEACETYLASE YHEN-RELATED"/>
    <property type="match status" value="1"/>
</dbReference>
<accession>A0A848IX76</accession>
<dbReference type="RefSeq" id="WP_169678854.1">
    <property type="nucleotide sequence ID" value="NZ_JABBNU010000003.1"/>
</dbReference>
<dbReference type="InterPro" id="IPR050248">
    <property type="entry name" value="Polysacc_deacetylase_ArnD"/>
</dbReference>
<sequence>MKFLLAKISFIISMGVITALHFTVDDFSLVWLALPVICFFILVISGSYFIKLDFFLKSVNNLGLNENRVAITFDDGPDTNTQHVLDVLDKYNAKATFFLIGSKIEKNADVVQEIITRGHAVGNHSYSHSNLFPLKNPVQIEEEIIKTNKLIKKISGVETSIFRPPFGVTNPMVAKGIKRAGMTSIGWNVRSYDTVEDDVEKVSNRVINKINPGSIILLHDDREHTPQILERILQYINQMNFETVTLNNEIELK</sequence>
<dbReference type="Proteomes" id="UP000559010">
    <property type="component" value="Unassembled WGS sequence"/>
</dbReference>
<dbReference type="GO" id="GO:0016810">
    <property type="term" value="F:hydrolase activity, acting on carbon-nitrogen (but not peptide) bonds"/>
    <property type="evidence" value="ECO:0007669"/>
    <property type="project" value="InterPro"/>
</dbReference>
<dbReference type="SUPFAM" id="SSF88713">
    <property type="entry name" value="Glycoside hydrolase/deacetylase"/>
    <property type="match status" value="1"/>
</dbReference>
<keyword evidence="1" id="KW-1133">Transmembrane helix</keyword>
<evidence type="ECO:0000256" key="1">
    <source>
        <dbReference type="SAM" id="Phobius"/>
    </source>
</evidence>
<keyword evidence="4" id="KW-1185">Reference proteome</keyword>